<dbReference type="Gene3D" id="3.40.50.150">
    <property type="entry name" value="Vaccinia Virus protein VP39"/>
    <property type="match status" value="1"/>
</dbReference>
<gene>
    <name evidence="2" type="ORF">GCM10022226_14100</name>
</gene>
<dbReference type="PANTHER" id="PTHR43591">
    <property type="entry name" value="METHYLTRANSFERASE"/>
    <property type="match status" value="1"/>
</dbReference>
<reference evidence="3" key="1">
    <citation type="journal article" date="2019" name="Int. J. Syst. Evol. Microbiol.">
        <title>The Global Catalogue of Microorganisms (GCM) 10K type strain sequencing project: providing services to taxonomists for standard genome sequencing and annotation.</title>
        <authorList>
            <consortium name="The Broad Institute Genomics Platform"/>
            <consortium name="The Broad Institute Genome Sequencing Center for Infectious Disease"/>
            <person name="Wu L."/>
            <person name="Ma J."/>
        </authorList>
    </citation>
    <scope>NUCLEOTIDE SEQUENCE [LARGE SCALE GENOMIC DNA]</scope>
    <source>
        <strain evidence="3">JCM 16908</strain>
    </source>
</reference>
<comment type="caution">
    <text evidence="2">The sequence shown here is derived from an EMBL/GenBank/DDBJ whole genome shotgun (WGS) entry which is preliminary data.</text>
</comment>
<protein>
    <recommendedName>
        <fullName evidence="1">Methyltransferase domain-containing protein</fullName>
    </recommendedName>
</protein>
<proteinExistence type="predicted"/>
<dbReference type="SUPFAM" id="SSF53335">
    <property type="entry name" value="S-adenosyl-L-methionine-dependent methyltransferases"/>
    <property type="match status" value="1"/>
</dbReference>
<dbReference type="Pfam" id="PF13649">
    <property type="entry name" value="Methyltransf_25"/>
    <property type="match status" value="1"/>
</dbReference>
<dbReference type="EMBL" id="BAAAZR010000002">
    <property type="protein sequence ID" value="GAA3795911.1"/>
    <property type="molecule type" value="Genomic_DNA"/>
</dbReference>
<keyword evidence="3" id="KW-1185">Reference proteome</keyword>
<dbReference type="InterPro" id="IPR041698">
    <property type="entry name" value="Methyltransf_25"/>
</dbReference>
<evidence type="ECO:0000313" key="3">
    <source>
        <dbReference type="Proteomes" id="UP001500888"/>
    </source>
</evidence>
<evidence type="ECO:0000313" key="2">
    <source>
        <dbReference type="EMBL" id="GAA3795911.1"/>
    </source>
</evidence>
<dbReference type="InterPro" id="IPR029063">
    <property type="entry name" value="SAM-dependent_MTases_sf"/>
</dbReference>
<dbReference type="CDD" id="cd02440">
    <property type="entry name" value="AdoMet_MTases"/>
    <property type="match status" value="1"/>
</dbReference>
<evidence type="ECO:0000259" key="1">
    <source>
        <dbReference type="Pfam" id="PF13649"/>
    </source>
</evidence>
<organism evidence="2 3">
    <name type="scientific">Sphaerisporangium flaviroseum</name>
    <dbReference type="NCBI Taxonomy" id="509199"/>
    <lineage>
        <taxon>Bacteria</taxon>
        <taxon>Bacillati</taxon>
        <taxon>Actinomycetota</taxon>
        <taxon>Actinomycetes</taxon>
        <taxon>Streptosporangiales</taxon>
        <taxon>Streptosporangiaceae</taxon>
        <taxon>Sphaerisporangium</taxon>
    </lineage>
</organism>
<sequence>MSVSTAHSTVAELVRSFTDADPGRAGAEYGPLVKALWNDGALTGLALPAVPELVAQLAEVDDERKGHLVVLLGLLAEAEYPAAGEVTAAVREGLDLYLDLWSRSPNGEPLSTALAYLVAHFPDDRDRILAVAAGRELDADDLTRLERALDRLDPDNPVLGRVFPSPAVWALMDGDEREFDQSWIRALPAEQIQSNWEKDTRTVLAHAGAKAYWAVCNGTPAPVVTGSVPPRDANEPLPGLDVEAFGRHADAFRCPSCHAGLDFASEGIRCTGCSTEYAVAGGILNLLEGAERNGDDFLYRLAEMPSMGLFYEAYARPNFLRIAGGNWGGQVTPADEKSYILEHVRPVAGPVLDLAAGAGTWTAMLTEAVGAERVIALDMYPPMLSALRRKLVEVPAVMASAAVLPFDDASLGAVICWNALQAFPDHAAAAIAEVGRCLRPGGTFTLLTFNMAEDPIARYFQASHYFPGHQEGMQLFEPGDIKRWLTDAGLVVHEESRPGTFIIITAQRPE</sequence>
<dbReference type="RefSeq" id="WP_344935729.1">
    <property type="nucleotide sequence ID" value="NZ_BAAAZR010000002.1"/>
</dbReference>
<name>A0ABP7HLE5_9ACTN</name>
<dbReference type="Proteomes" id="UP001500888">
    <property type="component" value="Unassembled WGS sequence"/>
</dbReference>
<accession>A0ABP7HLE5</accession>
<feature type="domain" description="Methyltransferase" evidence="1">
    <location>
        <begin position="351"/>
        <end position="442"/>
    </location>
</feature>